<keyword evidence="2" id="KW-1133">Transmembrane helix</keyword>
<dbReference type="AlphaFoldDB" id="A0A1F6AZE9"/>
<evidence type="ECO:0000256" key="1">
    <source>
        <dbReference type="SAM" id="MobiDB-lite"/>
    </source>
</evidence>
<dbReference type="STRING" id="1798396.A2973_05275"/>
<feature type="transmembrane region" description="Helical" evidence="2">
    <location>
        <begin position="128"/>
        <end position="148"/>
    </location>
</feature>
<gene>
    <name evidence="3" type="ORF">A2973_05275</name>
</gene>
<feature type="transmembrane region" description="Helical" evidence="2">
    <location>
        <begin position="194"/>
        <end position="214"/>
    </location>
</feature>
<feature type="region of interest" description="Disordered" evidence="1">
    <location>
        <begin position="590"/>
        <end position="619"/>
    </location>
</feature>
<comment type="caution">
    <text evidence="3">The sequence shown here is derived from an EMBL/GenBank/DDBJ whole genome shotgun (WGS) entry which is preliminary data.</text>
</comment>
<dbReference type="InterPro" id="IPR008969">
    <property type="entry name" value="CarboxyPept-like_regulatory"/>
</dbReference>
<evidence type="ECO:0000313" key="4">
    <source>
        <dbReference type="Proteomes" id="UP000176409"/>
    </source>
</evidence>
<feature type="transmembrane region" description="Helical" evidence="2">
    <location>
        <begin position="69"/>
        <end position="88"/>
    </location>
</feature>
<keyword evidence="2" id="KW-0812">Transmembrane</keyword>
<name>A0A1F6AZE9_9BACT</name>
<dbReference type="EMBL" id="MFJZ01000032">
    <property type="protein sequence ID" value="OGG30028.1"/>
    <property type="molecule type" value="Genomic_DNA"/>
</dbReference>
<dbReference type="SUPFAM" id="SSF49464">
    <property type="entry name" value="Carboxypeptidase regulatory domain-like"/>
    <property type="match status" value="1"/>
</dbReference>
<protein>
    <submittedName>
        <fullName evidence="3">Uncharacterized protein</fullName>
    </submittedName>
</protein>
<accession>A0A1F6AZE9</accession>
<feature type="compositionally biased region" description="Acidic residues" evidence="1">
    <location>
        <begin position="800"/>
        <end position="809"/>
    </location>
</feature>
<organism evidence="3 4">
    <name type="scientific">Candidatus Gottesmanbacteria bacterium RIFCSPLOWO2_01_FULL_49_10</name>
    <dbReference type="NCBI Taxonomy" id="1798396"/>
    <lineage>
        <taxon>Bacteria</taxon>
        <taxon>Candidatus Gottesmaniibacteriota</taxon>
    </lineage>
</organism>
<proteinExistence type="predicted"/>
<keyword evidence="2" id="KW-0472">Membrane</keyword>
<sequence>METAIFWIAWGIVSYWALKTFYFSFSKEKLDSLRKSALGINLAVFILALLPWLPSMLGGKSGLMFALEGNVLAVLFIFLIIVPVILFLTKAQSNYKIASGATIVNTFILFVLMYQLRPGTFTLTLYDIAPIIAVLLLLVGDVVSLLLWQQLQIQEPNQKRDSSKEGEKEIKKSSAMIVSKVRLWFGNKPLFQKVLIIFAGISLLFGLYVVSILVRYPDSSTISEGAKSISGNVIDQSGKSIEGAMITVKDKVSVAKSDGTFTISAVPEDTLNISAFGYETIQVPASRSSVTLSALPPATVRLVVVGPQNQVLSKALVYRLNANSFVPVAIGLTNQSGEMLFENILSGQVAFVVLHPDYGFGWLETSLKPGEAIRSVVRLTPLQAEKKSANAGFKFIRPVLAQSPVNPAFELKRKVALEFAKTEKTGDNTYNIAQEVQTILAVGTDRESLLKYIKMLENDFESNRVPNNLIGEGLKKFEEIMERELSPMTIVRFREGPYQTHYLVERGWNSNGQETNVAWKTENRNIVFEIERKSADQSMAVLRAQHAVDSANNQPLVVTSWSKAEAAELAGVENVLFNQPQATVVCCSQSEVTPNSSGNPLPREVSSNEVPPSDLTLSDSNDKQAYLYYSHRTVNEMLGKPNLETVAAGILEQNPKLRFIDKTSGSEFSFLEIPPPDPNDAPPAFLLDFFENASDARSTFLDRSVSYQSKWKHFMATIGSEVFQKEGRTPYQVYWDLKKDIGTSQAWRVAEEKKLAQQSAQQNSGSTSQQSVPANSQGSGQTDLSDPQDDGEQVTPDPTLEPEQDDQSDGNDQQQGNSSGSQRSSTGTNNSNSGSGNSGGAVQPR</sequence>
<evidence type="ECO:0000313" key="3">
    <source>
        <dbReference type="EMBL" id="OGG30028.1"/>
    </source>
</evidence>
<reference evidence="3 4" key="1">
    <citation type="journal article" date="2016" name="Nat. Commun.">
        <title>Thousands of microbial genomes shed light on interconnected biogeochemical processes in an aquifer system.</title>
        <authorList>
            <person name="Anantharaman K."/>
            <person name="Brown C.T."/>
            <person name="Hug L.A."/>
            <person name="Sharon I."/>
            <person name="Castelle C.J."/>
            <person name="Probst A.J."/>
            <person name="Thomas B.C."/>
            <person name="Singh A."/>
            <person name="Wilkins M.J."/>
            <person name="Karaoz U."/>
            <person name="Brodie E.L."/>
            <person name="Williams K.H."/>
            <person name="Hubbard S.S."/>
            <person name="Banfield J.F."/>
        </authorList>
    </citation>
    <scope>NUCLEOTIDE SEQUENCE [LARGE SCALE GENOMIC DNA]</scope>
</reference>
<feature type="compositionally biased region" description="Polar residues" evidence="1">
    <location>
        <begin position="756"/>
        <end position="785"/>
    </location>
</feature>
<feature type="transmembrane region" description="Helical" evidence="2">
    <location>
        <begin position="6"/>
        <end position="25"/>
    </location>
</feature>
<feature type="region of interest" description="Disordered" evidence="1">
    <location>
        <begin position="754"/>
        <end position="845"/>
    </location>
</feature>
<feature type="transmembrane region" description="Helical" evidence="2">
    <location>
        <begin position="37"/>
        <end position="57"/>
    </location>
</feature>
<dbReference type="Proteomes" id="UP000176409">
    <property type="component" value="Unassembled WGS sequence"/>
</dbReference>
<feature type="transmembrane region" description="Helical" evidence="2">
    <location>
        <begin position="95"/>
        <end position="116"/>
    </location>
</feature>
<dbReference type="Gene3D" id="2.60.40.1120">
    <property type="entry name" value="Carboxypeptidase-like, regulatory domain"/>
    <property type="match status" value="1"/>
</dbReference>
<feature type="compositionally biased region" description="Low complexity" evidence="1">
    <location>
        <begin position="810"/>
        <end position="835"/>
    </location>
</feature>
<evidence type="ECO:0000256" key="2">
    <source>
        <dbReference type="SAM" id="Phobius"/>
    </source>
</evidence>